<reference evidence="1" key="1">
    <citation type="journal article" date="2021" name="Viruses">
        <title>Novel Viruses That Lyse Plant and Human Strains of Kosakonia cowanii.</title>
        <authorList>
            <person name="Petrzik K."/>
            <person name="Brazdova S."/>
            <person name="Krawczyk K."/>
        </authorList>
    </citation>
    <scope>NUCLEOTIDE SEQUENCE</scope>
</reference>
<sequence length="63" mass="7081">MANASLITTSSYSLQLNNLSVEQVSALKALVHYPPNGIKPEEETEPHKELRKVIWEACKNVYP</sequence>
<dbReference type="Proteomes" id="UP000828444">
    <property type="component" value="Segment"/>
</dbReference>
<keyword evidence="2" id="KW-1185">Reference proteome</keyword>
<dbReference type="GeneID" id="77934785"/>
<accession>A0AAE8BEG0</accession>
<proteinExistence type="predicted"/>
<dbReference type="RefSeq" id="YP_010658823.1">
    <property type="nucleotide sequence ID" value="NC_070861.1"/>
</dbReference>
<dbReference type="EMBL" id="MZ348421">
    <property type="protein sequence ID" value="QYN79836.1"/>
    <property type="molecule type" value="Genomic_DNA"/>
</dbReference>
<evidence type="ECO:0000313" key="2">
    <source>
        <dbReference type="Proteomes" id="UP000828444"/>
    </source>
</evidence>
<name>A0AAE8BEG0_9CAUD</name>
<organism evidence="1 2">
    <name type="scientific">Kosakonia phage Kc283</name>
    <dbReference type="NCBI Taxonomy" id="2863195"/>
    <lineage>
        <taxon>Viruses</taxon>
        <taxon>Duplodnaviria</taxon>
        <taxon>Heunggongvirae</taxon>
        <taxon>Uroviricota</taxon>
        <taxon>Caudoviricetes</taxon>
        <taxon>Schitoviridae</taxon>
        <taxon>Cbunavirus</taxon>
        <taxon>Cbunavirus Kc283</taxon>
    </lineage>
</organism>
<protein>
    <submittedName>
        <fullName evidence="1">Monofunctional glycosyltransferase</fullName>
    </submittedName>
</protein>
<dbReference type="KEGG" id="vg:77934785"/>
<evidence type="ECO:0000313" key="1">
    <source>
        <dbReference type="EMBL" id="QYN79836.1"/>
    </source>
</evidence>